<evidence type="ECO:0008006" key="3">
    <source>
        <dbReference type="Google" id="ProtNLM"/>
    </source>
</evidence>
<evidence type="ECO:0000313" key="2">
    <source>
        <dbReference type="Proteomes" id="UP000008808"/>
    </source>
</evidence>
<dbReference type="HOGENOM" id="CLU_2057779_0_0_5"/>
<accession>Q2NCR9</accession>
<dbReference type="RefSeq" id="WP_011413398.1">
    <property type="nucleotide sequence ID" value="NC_007722.1"/>
</dbReference>
<dbReference type="eggNOG" id="ENOG5031GNA">
    <property type="taxonomic scope" value="Bacteria"/>
</dbReference>
<keyword evidence="2" id="KW-1185">Reference proteome</keyword>
<protein>
    <recommendedName>
        <fullName evidence="3">DUF937 domain-containing protein</fullName>
    </recommendedName>
</protein>
<proteinExistence type="predicted"/>
<name>Q2NCR9_ERYLH</name>
<sequence length="119" mass="12157">MGLFNSILGQASDYADVANMAEKLGIDPEVAEKAIAALGQSHGEPGDTVEGAAAKTGLDTGVLSRIVDQIGGEGSLGQYADELKKNPQAAGILDMLDRDGDGNPLNDVLGMAKGLFGKK</sequence>
<gene>
    <name evidence="1" type="ordered locus">ELI_02150</name>
</gene>
<evidence type="ECO:0000313" key="1">
    <source>
        <dbReference type="EMBL" id="ABC62522.1"/>
    </source>
</evidence>
<organism evidence="1 2">
    <name type="scientific">Erythrobacter litoralis (strain HTCC2594)</name>
    <dbReference type="NCBI Taxonomy" id="314225"/>
    <lineage>
        <taxon>Bacteria</taxon>
        <taxon>Pseudomonadati</taxon>
        <taxon>Pseudomonadota</taxon>
        <taxon>Alphaproteobacteria</taxon>
        <taxon>Sphingomonadales</taxon>
        <taxon>Erythrobacteraceae</taxon>
        <taxon>Erythrobacter/Porphyrobacter group</taxon>
        <taxon>Erythrobacter</taxon>
    </lineage>
</organism>
<dbReference type="OrthoDB" id="7450771at2"/>
<dbReference type="KEGG" id="eli:ELI_02150"/>
<dbReference type="AlphaFoldDB" id="Q2NCR9"/>
<dbReference type="EMBL" id="CP000157">
    <property type="protein sequence ID" value="ABC62522.1"/>
    <property type="molecule type" value="Genomic_DNA"/>
</dbReference>
<dbReference type="Proteomes" id="UP000008808">
    <property type="component" value="Chromosome"/>
</dbReference>
<reference evidence="2" key="1">
    <citation type="journal article" date="2009" name="J. Bacteriol.">
        <title>Complete genome sequence of Erythrobacter litoralis HTCC2594.</title>
        <authorList>
            <person name="Oh H.M."/>
            <person name="Giovannoni S.J."/>
            <person name="Ferriera S."/>
            <person name="Johnson J."/>
            <person name="Cho J.C."/>
        </authorList>
    </citation>
    <scope>NUCLEOTIDE SEQUENCE [LARGE SCALE GENOMIC DNA]</scope>
    <source>
        <strain evidence="2">HTCC2594</strain>
    </source>
</reference>